<feature type="repeat" description="ANK" evidence="3">
    <location>
        <begin position="619"/>
        <end position="651"/>
    </location>
</feature>
<dbReference type="InterPro" id="IPR051165">
    <property type="entry name" value="Multifunctional_ANK_Repeat"/>
</dbReference>
<feature type="compositionally biased region" description="Polar residues" evidence="4">
    <location>
        <begin position="398"/>
        <end position="412"/>
    </location>
</feature>
<dbReference type="Pfam" id="PF00023">
    <property type="entry name" value="Ank"/>
    <property type="match status" value="2"/>
</dbReference>
<feature type="compositionally biased region" description="Low complexity" evidence="4">
    <location>
        <begin position="381"/>
        <end position="393"/>
    </location>
</feature>
<evidence type="ECO:0000256" key="1">
    <source>
        <dbReference type="ARBA" id="ARBA00022737"/>
    </source>
</evidence>
<dbReference type="SMART" id="SM00248">
    <property type="entry name" value="ANK"/>
    <property type="match status" value="11"/>
</dbReference>
<dbReference type="InterPro" id="IPR000719">
    <property type="entry name" value="Prot_kinase_dom"/>
</dbReference>
<dbReference type="GO" id="GO:0004672">
    <property type="term" value="F:protein kinase activity"/>
    <property type="evidence" value="ECO:0007669"/>
    <property type="project" value="InterPro"/>
</dbReference>
<dbReference type="OrthoDB" id="626167at2759"/>
<reference evidence="6" key="1">
    <citation type="submission" date="2020-02" db="EMBL/GenBank/DDBJ databases">
        <authorList>
            <person name="Palmer J.M."/>
        </authorList>
    </citation>
    <scope>NUCLEOTIDE SEQUENCE</scope>
    <source>
        <strain evidence="6">EPUS1.4</strain>
        <tissue evidence="6">Thallus</tissue>
    </source>
</reference>
<evidence type="ECO:0000259" key="5">
    <source>
        <dbReference type="PROSITE" id="PS50011"/>
    </source>
</evidence>
<feature type="repeat" description="ANK" evidence="3">
    <location>
        <begin position="684"/>
        <end position="719"/>
    </location>
</feature>
<feature type="repeat" description="ANK" evidence="3">
    <location>
        <begin position="735"/>
        <end position="758"/>
    </location>
</feature>
<protein>
    <recommendedName>
        <fullName evidence="5">Protein kinase domain-containing protein</fullName>
    </recommendedName>
</protein>
<sequence>MSSEVEQHGFRRKRRRFARRADRVLQENADGQERSDSANDLGNFPHVDFVRLISLIVEHEIPILFSGSMRPRNTFAMLGAGGSFLVFREERTMDQLVLPPGQIRSLDDSIVLKRTRILDPSNSSSREEQNPRYASLLAELQILLHSSIMEHPNFIDLQGLTWDYETDEHDGSISVWPVLGLQQALYSMDTLSDELSDAPLSQKLQYCYDIAKALSFLHDRGVVHCDVKAENVLICVTSASGDIAKLSDFGSAIMDVTADTNLPKGVAGTRPWNAPEQYHSLQGLEIFKVDVFSYGMLLWRFLCRSSILQAIQSPHQYRREALIDEIESLKRSDELSRTAIKEFQVQSTERGSEVIAGLLQEMLALKPTKRCSMTQPVTMLEPLLSHPPESPTLESRESPTASNWEYESTGPPSQHRETSNSPASFPDSRIFPVPPEPFYNEFDRTWEMFEDESPIVKQQLITSLEFVANQISEDASMAAEAAYQLSVCYVNGFGVAPDLCAGCRWSVQAAHLGSSKAKADIWRLTRVQHSASREVDSRLQSSTIFHWLGEATRMGSIQAAKDLKLLDPESFAVAMSAWKHRFALIRVADEIRIPSHDEVLELGRSLTAREINTTALNDRGHHLIHLAASLKFLDILRKLVEDGANINLQNAKGETALLCACRAGNAQAAWYLLGHGASVEASTSGETPLHWLIALPESEVDPLACALIAQGADLEAQHTETEINNLVFDIFPLGTPLDWAVHAGALAVVEVLIKHGADPFNECSQYSSLVRAVSKHDFVVAEKLLESRHATSERVASMDTMEQTILFHAICCNALYDRILAHGSRHMLAAKKTIELLLSSGCEPDSVDGDGTTALHTAAGYCNVDFLDMLCKQIGWDRFVNTACGEYERTPLLQAIASQRIENVRYLVKIGANTYRKTKGHTLLHICAGAGDEDFSIQVLHAIGLDGRADLNERTTNDNLTAYEIAVLQCHLKIADLLVDHGADIAFLADRRPPLFSNIIADPTWDSFRSLHYYLEKGHYPFVLNPSTGITALHIAASAMDLLGDPNTGDAKLEMLLRVFNDVEKVNARTRGPSEQDAPQGGQTPLHFAAKFGVYFAARRLLNAGADSNIRDKEGMTPADLALQQLSLLNQSQIHTPKEWVSLSNLRATHALLKQTMGGEKASPMSPELEARDIVVGEYTRSRFSRLGFKTE</sequence>
<evidence type="ECO:0000256" key="4">
    <source>
        <dbReference type="SAM" id="MobiDB-lite"/>
    </source>
</evidence>
<organism evidence="6 7">
    <name type="scientific">Endocarpon pusillum</name>
    <dbReference type="NCBI Taxonomy" id="364733"/>
    <lineage>
        <taxon>Eukaryota</taxon>
        <taxon>Fungi</taxon>
        <taxon>Dikarya</taxon>
        <taxon>Ascomycota</taxon>
        <taxon>Pezizomycotina</taxon>
        <taxon>Eurotiomycetes</taxon>
        <taxon>Chaetothyriomycetidae</taxon>
        <taxon>Verrucariales</taxon>
        <taxon>Verrucariaceae</taxon>
        <taxon>Endocarpon</taxon>
    </lineage>
</organism>
<dbReference type="Pfam" id="PF00069">
    <property type="entry name" value="Pkinase"/>
    <property type="match status" value="1"/>
</dbReference>
<dbReference type="InterPro" id="IPR008271">
    <property type="entry name" value="Ser/Thr_kinase_AS"/>
</dbReference>
<dbReference type="InterPro" id="IPR011009">
    <property type="entry name" value="Kinase-like_dom_sf"/>
</dbReference>
<evidence type="ECO:0000256" key="3">
    <source>
        <dbReference type="PROSITE-ProRule" id="PRU00023"/>
    </source>
</evidence>
<comment type="caution">
    <text evidence="6">The sequence shown here is derived from an EMBL/GenBank/DDBJ whole genome shotgun (WGS) entry which is preliminary data.</text>
</comment>
<accession>A0A8H7AB97</accession>
<dbReference type="InterPro" id="IPR002110">
    <property type="entry name" value="Ankyrin_rpt"/>
</dbReference>
<feature type="repeat" description="ANK" evidence="3">
    <location>
        <begin position="652"/>
        <end position="684"/>
    </location>
</feature>
<evidence type="ECO:0000313" key="6">
    <source>
        <dbReference type="EMBL" id="KAF7504572.1"/>
    </source>
</evidence>
<dbReference type="Gene3D" id="1.10.510.10">
    <property type="entry name" value="Transferase(Phosphotransferase) domain 1"/>
    <property type="match status" value="1"/>
</dbReference>
<dbReference type="InterPro" id="IPR036770">
    <property type="entry name" value="Ankyrin_rpt-contain_sf"/>
</dbReference>
<dbReference type="PANTHER" id="PTHR24123">
    <property type="entry name" value="ANKYRIN REPEAT-CONTAINING"/>
    <property type="match status" value="1"/>
</dbReference>
<dbReference type="AlphaFoldDB" id="A0A8H7AB97"/>
<evidence type="ECO:0000313" key="7">
    <source>
        <dbReference type="Proteomes" id="UP000606974"/>
    </source>
</evidence>
<keyword evidence="7" id="KW-1185">Reference proteome</keyword>
<dbReference type="PROSITE" id="PS50297">
    <property type="entry name" value="ANK_REP_REGION"/>
    <property type="match status" value="3"/>
</dbReference>
<evidence type="ECO:0000256" key="2">
    <source>
        <dbReference type="ARBA" id="ARBA00023043"/>
    </source>
</evidence>
<dbReference type="SUPFAM" id="SSF48403">
    <property type="entry name" value="Ankyrin repeat"/>
    <property type="match status" value="1"/>
</dbReference>
<dbReference type="PANTHER" id="PTHR24123:SF33">
    <property type="entry name" value="PROTEIN HOS4"/>
    <property type="match status" value="1"/>
</dbReference>
<feature type="region of interest" description="Disordered" evidence="4">
    <location>
        <begin position="381"/>
        <end position="432"/>
    </location>
</feature>
<dbReference type="Proteomes" id="UP000606974">
    <property type="component" value="Unassembled WGS sequence"/>
</dbReference>
<dbReference type="SUPFAM" id="SSF56112">
    <property type="entry name" value="Protein kinase-like (PK-like)"/>
    <property type="match status" value="1"/>
</dbReference>
<dbReference type="PROSITE" id="PS50011">
    <property type="entry name" value="PROTEIN_KINASE_DOM"/>
    <property type="match status" value="1"/>
</dbReference>
<keyword evidence="2 3" id="KW-0040">ANK repeat</keyword>
<dbReference type="EMBL" id="JAACFV010000133">
    <property type="protein sequence ID" value="KAF7504572.1"/>
    <property type="molecule type" value="Genomic_DNA"/>
</dbReference>
<dbReference type="PROSITE" id="PS00108">
    <property type="entry name" value="PROTEIN_KINASE_ST"/>
    <property type="match status" value="1"/>
</dbReference>
<feature type="repeat" description="ANK" evidence="3">
    <location>
        <begin position="1081"/>
        <end position="1113"/>
    </location>
</feature>
<dbReference type="Gene3D" id="1.25.40.20">
    <property type="entry name" value="Ankyrin repeat-containing domain"/>
    <property type="match status" value="3"/>
</dbReference>
<dbReference type="PROSITE" id="PS50088">
    <property type="entry name" value="ANK_REPEAT"/>
    <property type="match status" value="5"/>
</dbReference>
<gene>
    <name evidence="6" type="ORF">GJ744_002067</name>
</gene>
<keyword evidence="1" id="KW-0677">Repeat</keyword>
<dbReference type="GO" id="GO:0005524">
    <property type="term" value="F:ATP binding"/>
    <property type="evidence" value="ECO:0007669"/>
    <property type="project" value="InterPro"/>
</dbReference>
<dbReference type="SMART" id="SM00220">
    <property type="entry name" value="S_TKc"/>
    <property type="match status" value="1"/>
</dbReference>
<name>A0A8H7AB97_9EURO</name>
<proteinExistence type="predicted"/>
<feature type="domain" description="Protein kinase" evidence="5">
    <location>
        <begin position="72"/>
        <end position="384"/>
    </location>
</feature>
<dbReference type="Pfam" id="PF12796">
    <property type="entry name" value="Ank_2"/>
    <property type="match status" value="2"/>
</dbReference>